<feature type="transmembrane region" description="Helical" evidence="2">
    <location>
        <begin position="179"/>
        <end position="198"/>
    </location>
</feature>
<feature type="domain" description="EamA" evidence="3">
    <location>
        <begin position="2"/>
        <end position="132"/>
    </location>
</feature>
<dbReference type="PANTHER" id="PTHR22911">
    <property type="entry name" value="ACYL-MALONYL CONDENSING ENZYME-RELATED"/>
    <property type="match status" value="1"/>
</dbReference>
<feature type="transmembrane region" description="Helical" evidence="2">
    <location>
        <begin position="263"/>
        <end position="280"/>
    </location>
</feature>
<feature type="transmembrane region" description="Helical" evidence="2">
    <location>
        <begin position="60"/>
        <end position="82"/>
    </location>
</feature>
<evidence type="ECO:0000256" key="2">
    <source>
        <dbReference type="SAM" id="Phobius"/>
    </source>
</evidence>
<feature type="transmembrane region" description="Helical" evidence="2">
    <location>
        <begin position="210"/>
        <end position="229"/>
    </location>
</feature>
<dbReference type="EMBL" id="JACKRN010000006">
    <property type="protein sequence ID" value="MCV7069172.1"/>
    <property type="molecule type" value="Genomic_DNA"/>
</dbReference>
<dbReference type="Proteomes" id="UP001140272">
    <property type="component" value="Unassembled WGS sequence"/>
</dbReference>
<dbReference type="InterPro" id="IPR000620">
    <property type="entry name" value="EamA_dom"/>
</dbReference>
<keyword evidence="6" id="KW-1185">Reference proteome</keyword>
<feature type="transmembrane region" description="Helical" evidence="2">
    <location>
        <begin position="6"/>
        <end position="24"/>
    </location>
</feature>
<dbReference type="Pfam" id="PF00892">
    <property type="entry name" value="EamA"/>
    <property type="match status" value="2"/>
</dbReference>
<reference evidence="5" key="3">
    <citation type="submission" date="2022-08" db="EMBL/GenBank/DDBJ databases">
        <title>Whole genome sequencing of non-tuberculosis mycobacteria type-strains.</title>
        <authorList>
            <person name="Igarashi Y."/>
            <person name="Osugi A."/>
            <person name="Mitarai S."/>
        </authorList>
    </citation>
    <scope>NUCLEOTIDE SEQUENCE</scope>
    <source>
        <strain evidence="5">JCM 16372</strain>
    </source>
</reference>
<dbReference type="RefSeq" id="WP_262875824.1">
    <property type="nucleotide sequence ID" value="NZ_CP092427.2"/>
</dbReference>
<reference evidence="4" key="2">
    <citation type="journal article" date="2022" name="BMC Genomics">
        <title>Comparative genome analysis of mycobacteria focusing on tRNA and non-coding RNA.</title>
        <authorList>
            <person name="Behra P.R.K."/>
            <person name="Pettersson B.M.F."/>
            <person name="Ramesh M."/>
            <person name="Das S."/>
            <person name="Dasgupta S."/>
            <person name="Kirsebom L.A."/>
        </authorList>
    </citation>
    <scope>NUCLEOTIDE SEQUENCE</scope>
    <source>
        <strain evidence="4">DSM 45406</strain>
    </source>
</reference>
<feature type="transmembrane region" description="Helical" evidence="2">
    <location>
        <begin position="31"/>
        <end position="54"/>
    </location>
</feature>
<name>A0A9X2Y8B9_9MYCO</name>
<evidence type="ECO:0000313" key="6">
    <source>
        <dbReference type="Proteomes" id="UP001055159"/>
    </source>
</evidence>
<evidence type="ECO:0000256" key="1">
    <source>
        <dbReference type="ARBA" id="ARBA00007362"/>
    </source>
</evidence>
<keyword evidence="2" id="KW-1133">Transmembrane helix</keyword>
<keyword evidence="2" id="KW-0812">Transmembrane</keyword>
<evidence type="ECO:0000259" key="3">
    <source>
        <dbReference type="Pfam" id="PF00892"/>
    </source>
</evidence>
<dbReference type="GO" id="GO:0016020">
    <property type="term" value="C:membrane"/>
    <property type="evidence" value="ECO:0007669"/>
    <property type="project" value="InterPro"/>
</dbReference>
<feature type="transmembrane region" description="Helical" evidence="2">
    <location>
        <begin position="235"/>
        <end position="256"/>
    </location>
</feature>
<organism evidence="4 7">
    <name type="scientific">Mycolicibacterium rufum</name>
    <dbReference type="NCBI Taxonomy" id="318424"/>
    <lineage>
        <taxon>Bacteria</taxon>
        <taxon>Bacillati</taxon>
        <taxon>Actinomycetota</taxon>
        <taxon>Actinomycetes</taxon>
        <taxon>Mycobacteriales</taxon>
        <taxon>Mycobacteriaceae</taxon>
        <taxon>Mycolicibacterium</taxon>
    </lineage>
</organism>
<gene>
    <name evidence="4" type="ORF">H7H73_00160</name>
    <name evidence="5" type="ORF">MJO55_08625</name>
</gene>
<feature type="transmembrane region" description="Helical" evidence="2">
    <location>
        <begin position="89"/>
        <end position="109"/>
    </location>
</feature>
<comment type="similarity">
    <text evidence="1">Belongs to the EamA transporter family.</text>
</comment>
<accession>A0A9X2Y8B9</accession>
<proteinExistence type="inferred from homology"/>
<evidence type="ECO:0000313" key="7">
    <source>
        <dbReference type="Proteomes" id="UP001140272"/>
    </source>
</evidence>
<dbReference type="InterPro" id="IPR037185">
    <property type="entry name" value="EmrE-like"/>
</dbReference>
<evidence type="ECO:0000313" key="5">
    <source>
        <dbReference type="EMBL" id="ULP39458.2"/>
    </source>
</evidence>
<feature type="domain" description="EamA" evidence="3">
    <location>
        <begin position="150"/>
        <end position="278"/>
    </location>
</feature>
<dbReference type="EMBL" id="CP092427">
    <property type="protein sequence ID" value="ULP39458.2"/>
    <property type="molecule type" value="Genomic_DNA"/>
</dbReference>
<evidence type="ECO:0000313" key="4">
    <source>
        <dbReference type="EMBL" id="MCV7069172.1"/>
    </source>
</evidence>
<protein>
    <submittedName>
        <fullName evidence="5">DMT family transporter</fullName>
    </submittedName>
    <submittedName>
        <fullName evidence="4">EamA family transporter</fullName>
    </submittedName>
</protein>
<sequence>MTGILSALIAALGYGVSDFVGGYASRRVAALRVVLMSYPLALILLTVIAVPVGGEISTAAVLWGLLAGVGQAFGVWWFYAALGAGPISVVSPLTSVLVAGVPVGVGVALGERPSALALCGVGLALIAVVMVSRQAGDEDVRPHRFTVKVAWLTVGSGIAFGMNFVVLDQVPVAAGLWPLVFGRLAATAIVALAAVLTANFVIERGVPLRLALLAGVLDTVANTATLLALQSSLLSLTGVLVALYPAATVLLAVAVLRERVSRGQVAGMIFAFASVAMIAAG</sequence>
<dbReference type="SUPFAM" id="SSF103481">
    <property type="entry name" value="Multidrug resistance efflux transporter EmrE"/>
    <property type="match status" value="2"/>
</dbReference>
<feature type="transmembrane region" description="Helical" evidence="2">
    <location>
        <begin position="115"/>
        <end position="133"/>
    </location>
</feature>
<dbReference type="AlphaFoldDB" id="A0A9X2Y8B9"/>
<reference evidence="4" key="1">
    <citation type="submission" date="2020-07" db="EMBL/GenBank/DDBJ databases">
        <authorList>
            <person name="Pettersson B.M.F."/>
            <person name="Behra P.R.K."/>
            <person name="Ramesh M."/>
            <person name="Das S."/>
            <person name="Dasgupta S."/>
            <person name="Kirsebom L.A."/>
        </authorList>
    </citation>
    <scope>NUCLEOTIDE SEQUENCE</scope>
    <source>
        <strain evidence="4">DSM 45406</strain>
    </source>
</reference>
<feature type="transmembrane region" description="Helical" evidence="2">
    <location>
        <begin position="145"/>
        <end position="167"/>
    </location>
</feature>
<keyword evidence="2" id="KW-0472">Membrane</keyword>
<dbReference type="Proteomes" id="UP001055159">
    <property type="component" value="Chromosome"/>
</dbReference>